<keyword evidence="6" id="KW-0675">Receptor</keyword>
<dbReference type="SUPFAM" id="SSF81321">
    <property type="entry name" value="Family A G protein-coupled receptor-like"/>
    <property type="match status" value="1"/>
</dbReference>
<gene>
    <name evidence="9" type="ORF">EVAR_97995_1</name>
</gene>
<dbReference type="PROSITE" id="PS00237">
    <property type="entry name" value="G_PROTEIN_RECEP_F1_1"/>
    <property type="match status" value="1"/>
</dbReference>
<dbReference type="EMBL" id="BGZK01000576">
    <property type="protein sequence ID" value="GBP51171.1"/>
    <property type="molecule type" value="Genomic_DNA"/>
</dbReference>
<evidence type="ECO:0000313" key="9">
    <source>
        <dbReference type="EMBL" id="GBP51171.1"/>
    </source>
</evidence>
<keyword evidence="5 7" id="KW-0472">Membrane</keyword>
<evidence type="ECO:0000256" key="6">
    <source>
        <dbReference type="RuleBase" id="RU000688"/>
    </source>
</evidence>
<comment type="caution">
    <text evidence="9">The sequence shown here is derived from an EMBL/GenBank/DDBJ whole genome shotgun (WGS) entry which is preliminary data.</text>
</comment>
<dbReference type="Pfam" id="PF00001">
    <property type="entry name" value="7tm_1"/>
    <property type="match status" value="1"/>
</dbReference>
<dbReference type="Proteomes" id="UP000299102">
    <property type="component" value="Unassembled WGS sequence"/>
</dbReference>
<keyword evidence="3 6" id="KW-0812">Transmembrane</keyword>
<evidence type="ECO:0000256" key="5">
    <source>
        <dbReference type="ARBA" id="ARBA00023136"/>
    </source>
</evidence>
<name>A0A4C1WIX1_EUMVA</name>
<keyword evidence="10" id="KW-1185">Reference proteome</keyword>
<feature type="transmembrane region" description="Helical" evidence="7">
    <location>
        <begin position="51"/>
        <end position="74"/>
    </location>
</feature>
<evidence type="ECO:0000313" key="10">
    <source>
        <dbReference type="Proteomes" id="UP000299102"/>
    </source>
</evidence>
<evidence type="ECO:0000256" key="7">
    <source>
        <dbReference type="SAM" id="Phobius"/>
    </source>
</evidence>
<dbReference type="Gene3D" id="1.20.1070.10">
    <property type="entry name" value="Rhodopsin 7-helix transmembrane proteins"/>
    <property type="match status" value="1"/>
</dbReference>
<evidence type="ECO:0000256" key="1">
    <source>
        <dbReference type="ARBA" id="ARBA00004370"/>
    </source>
</evidence>
<evidence type="ECO:0000256" key="4">
    <source>
        <dbReference type="ARBA" id="ARBA00022989"/>
    </source>
</evidence>
<feature type="domain" description="G-protein coupled receptors family 1 profile" evidence="8">
    <location>
        <begin position="1"/>
        <end position="69"/>
    </location>
</feature>
<dbReference type="PRINTS" id="PR00237">
    <property type="entry name" value="GPCRRHODOPSN"/>
</dbReference>
<dbReference type="GO" id="GO:0004930">
    <property type="term" value="F:G protein-coupled receptor activity"/>
    <property type="evidence" value="ECO:0007669"/>
    <property type="project" value="UniProtKB-KW"/>
</dbReference>
<evidence type="ECO:0000256" key="2">
    <source>
        <dbReference type="ARBA" id="ARBA00010663"/>
    </source>
</evidence>
<proteinExistence type="inferred from homology"/>
<keyword evidence="6" id="KW-0297">G-protein coupled receptor</keyword>
<keyword evidence="4 7" id="KW-1133">Transmembrane helix</keyword>
<evidence type="ECO:0000259" key="8">
    <source>
        <dbReference type="PROSITE" id="PS50262"/>
    </source>
</evidence>
<reference evidence="9 10" key="1">
    <citation type="journal article" date="2019" name="Commun. Biol.">
        <title>The bagworm genome reveals a unique fibroin gene that provides high tensile strength.</title>
        <authorList>
            <person name="Kono N."/>
            <person name="Nakamura H."/>
            <person name="Ohtoshi R."/>
            <person name="Tomita M."/>
            <person name="Numata K."/>
            <person name="Arakawa K."/>
        </authorList>
    </citation>
    <scope>NUCLEOTIDE SEQUENCE [LARGE SCALE GENOMIC DNA]</scope>
</reference>
<accession>A0A4C1WIX1</accession>
<keyword evidence="6" id="KW-0807">Transducer</keyword>
<dbReference type="InterPro" id="IPR017452">
    <property type="entry name" value="GPCR_Rhodpsn_7TM"/>
</dbReference>
<dbReference type="InterPro" id="IPR000276">
    <property type="entry name" value="GPCR_Rhodpsn"/>
</dbReference>
<comment type="subcellular location">
    <subcellularLocation>
        <location evidence="1">Membrane</location>
    </subcellularLocation>
</comment>
<dbReference type="PROSITE" id="PS50262">
    <property type="entry name" value="G_PROTEIN_RECEP_F1_2"/>
    <property type="match status" value="1"/>
</dbReference>
<evidence type="ECO:0000256" key="3">
    <source>
        <dbReference type="ARBA" id="ARBA00022692"/>
    </source>
</evidence>
<organism evidence="9 10">
    <name type="scientific">Eumeta variegata</name>
    <name type="common">Bagworm moth</name>
    <name type="synonym">Eumeta japonica</name>
    <dbReference type="NCBI Taxonomy" id="151549"/>
    <lineage>
        <taxon>Eukaryota</taxon>
        <taxon>Metazoa</taxon>
        <taxon>Ecdysozoa</taxon>
        <taxon>Arthropoda</taxon>
        <taxon>Hexapoda</taxon>
        <taxon>Insecta</taxon>
        <taxon>Pterygota</taxon>
        <taxon>Neoptera</taxon>
        <taxon>Endopterygota</taxon>
        <taxon>Lepidoptera</taxon>
        <taxon>Glossata</taxon>
        <taxon>Ditrysia</taxon>
        <taxon>Tineoidea</taxon>
        <taxon>Psychidae</taxon>
        <taxon>Oiketicinae</taxon>
        <taxon>Eumeta</taxon>
    </lineage>
</organism>
<dbReference type="OrthoDB" id="5953793at2759"/>
<dbReference type="AlphaFoldDB" id="A0A4C1WIX1"/>
<sequence length="133" mass="14602">MKEFILFAWVKPQIKGVAVAASVFTLTAMSVDRWVSVAPEPLRPPGRRQALALLALLWATALLIFLPLLTVAVVQVEKVPIITAHALNISITSSLGTRAYVKPSADASPHMYPIWEWREELLFAIGKALQTVS</sequence>
<comment type="similarity">
    <text evidence="2 6">Belongs to the G-protein coupled receptor 1 family.</text>
</comment>
<protein>
    <recommendedName>
        <fullName evidence="8">G-protein coupled receptors family 1 profile domain-containing protein</fullName>
    </recommendedName>
</protein>
<dbReference type="GO" id="GO:0016020">
    <property type="term" value="C:membrane"/>
    <property type="evidence" value="ECO:0007669"/>
    <property type="project" value="UniProtKB-SubCell"/>
</dbReference>